<dbReference type="SUPFAM" id="SSF51556">
    <property type="entry name" value="Metallo-dependent hydrolases"/>
    <property type="match status" value="1"/>
</dbReference>
<dbReference type="PROSITE" id="PS51365">
    <property type="entry name" value="RENAL_DIPEPTIDASE_2"/>
    <property type="match status" value="1"/>
</dbReference>
<comment type="caution">
    <text evidence="1">The sequence shown here is derived from an EMBL/GenBank/DDBJ whole genome shotgun (WGS) entry which is preliminary data.</text>
</comment>
<dbReference type="InterPro" id="IPR032466">
    <property type="entry name" value="Metal_Hydrolase"/>
</dbReference>
<dbReference type="PANTHER" id="PTHR10443">
    <property type="entry name" value="MICROSOMAL DIPEPTIDASE"/>
    <property type="match status" value="1"/>
</dbReference>
<organism evidence="1 2">
    <name type="scientific">Candidatus Sulfomarinibacter kjeldsenii</name>
    <dbReference type="NCBI Taxonomy" id="2885994"/>
    <lineage>
        <taxon>Bacteria</taxon>
        <taxon>Pseudomonadati</taxon>
        <taxon>Acidobacteriota</taxon>
        <taxon>Thermoanaerobaculia</taxon>
        <taxon>Thermoanaerobaculales</taxon>
        <taxon>Candidatus Sulfomarinibacteraceae</taxon>
        <taxon>Candidatus Sulfomarinibacter</taxon>
    </lineage>
</organism>
<dbReference type="GO" id="GO:0006508">
    <property type="term" value="P:proteolysis"/>
    <property type="evidence" value="ECO:0007669"/>
    <property type="project" value="InterPro"/>
</dbReference>
<sequence length="177" mass="19704">HPRNVPDDVLERLAENGGVVMLNFVSYFLDPAVTERNANRKAELARLEELFLGDPQEVEERMDRWYAENPVPTVPLAVAADHLDHIVKIAGIDNVGLGSDFDGIGSLPEGLEDVSGYPVLLGELLSRGWSREDLAKLAGLNVLRVMRQTERVASELQKNREPIEVLFEPTDSYPSED</sequence>
<protein>
    <submittedName>
        <fullName evidence="1">Membrane dipeptidase</fullName>
    </submittedName>
</protein>
<name>A0A8J6Y4Q9_9BACT</name>
<dbReference type="PANTHER" id="PTHR10443:SF12">
    <property type="entry name" value="DIPEPTIDASE"/>
    <property type="match status" value="1"/>
</dbReference>
<feature type="non-terminal residue" evidence="1">
    <location>
        <position position="1"/>
    </location>
</feature>
<reference evidence="1 2" key="1">
    <citation type="submission" date="2020-08" db="EMBL/GenBank/DDBJ databases">
        <title>Acidobacteriota in marine sediments use diverse sulfur dissimilation pathways.</title>
        <authorList>
            <person name="Wasmund K."/>
        </authorList>
    </citation>
    <scope>NUCLEOTIDE SEQUENCE [LARGE SCALE GENOMIC DNA]</scope>
    <source>
        <strain evidence="1">MAG AM3-A</strain>
    </source>
</reference>
<dbReference type="Pfam" id="PF01244">
    <property type="entry name" value="Peptidase_M19"/>
    <property type="match status" value="1"/>
</dbReference>
<dbReference type="AlphaFoldDB" id="A0A8J6Y4Q9"/>
<evidence type="ECO:0000313" key="2">
    <source>
        <dbReference type="Proteomes" id="UP000598633"/>
    </source>
</evidence>
<dbReference type="EMBL" id="JACXWA010000056">
    <property type="protein sequence ID" value="MBD3870375.1"/>
    <property type="molecule type" value="Genomic_DNA"/>
</dbReference>
<evidence type="ECO:0000313" key="1">
    <source>
        <dbReference type="EMBL" id="MBD3870375.1"/>
    </source>
</evidence>
<dbReference type="GO" id="GO:0070573">
    <property type="term" value="F:metallodipeptidase activity"/>
    <property type="evidence" value="ECO:0007669"/>
    <property type="project" value="InterPro"/>
</dbReference>
<dbReference type="Gene3D" id="3.20.20.140">
    <property type="entry name" value="Metal-dependent hydrolases"/>
    <property type="match status" value="1"/>
</dbReference>
<proteinExistence type="predicted"/>
<dbReference type="Proteomes" id="UP000598633">
    <property type="component" value="Unassembled WGS sequence"/>
</dbReference>
<accession>A0A8J6Y4Q9</accession>
<gene>
    <name evidence="1" type="ORF">IFJ97_03320</name>
</gene>
<dbReference type="InterPro" id="IPR008257">
    <property type="entry name" value="Pept_M19"/>
</dbReference>